<feature type="region of interest" description="Disordered" evidence="1">
    <location>
        <begin position="222"/>
        <end position="310"/>
    </location>
</feature>
<feature type="compositionally biased region" description="Basic residues" evidence="1">
    <location>
        <begin position="160"/>
        <end position="182"/>
    </location>
</feature>
<dbReference type="EMBL" id="JBIMZQ010000047">
    <property type="protein sequence ID" value="KAL3659432.1"/>
    <property type="molecule type" value="Genomic_DNA"/>
</dbReference>
<feature type="region of interest" description="Disordered" evidence="1">
    <location>
        <begin position="1"/>
        <end position="27"/>
    </location>
</feature>
<sequence>MRDELQAKLDQATDDLQSKQGSLGKALQAQARVQRDLDASRVQVDSQRTRIANLERLVGASRQHELDAQRLDGEKIALAKDLETERQARIAAENANDAALQGRTAAEADRDRLLAKRRAAQVQLNSLSSILSSQAPAQPQRPSTAPDPHHATPILQYYPQRRKSLSPSRARVRPAHGKRRCRSSTGPPPKRQRGPPVVEPDDDEQDDEEVDTLFAVLAASRAAARRKSSTGSTLEDPITLDNDGLDGVQDLPDQGGDRSDEHGSGDRNPPDQSGGRGGPGTGGFSPDGSSDGGGSGGSTGSSDCSSSVSSHASYNSLLSRQEHRDLTPTVVPRDQWIPGYRRPAQYTNAADCAPWPLQDVRLLSVRRLRVRTLFQQWTRPKYWLFPHSRRAPSATTWFPELITETNIRALYAASPPPWDALRTLVVPRSFELTGWFADFCRLYSDFENAHLQVFGRLPTSYLSAMP</sequence>
<feature type="compositionally biased region" description="Low complexity" evidence="1">
    <location>
        <begin position="300"/>
        <end position="310"/>
    </location>
</feature>
<evidence type="ECO:0000313" key="2">
    <source>
        <dbReference type="EMBL" id="KAL3659432.1"/>
    </source>
</evidence>
<feature type="compositionally biased region" description="Gly residues" evidence="1">
    <location>
        <begin position="274"/>
        <end position="299"/>
    </location>
</feature>
<evidence type="ECO:0000313" key="3">
    <source>
        <dbReference type="Proteomes" id="UP001632037"/>
    </source>
</evidence>
<dbReference type="AlphaFoldDB" id="A0ABD3EY00"/>
<name>A0ABD3EY00_9STRA</name>
<feature type="compositionally biased region" description="Basic and acidic residues" evidence="1">
    <location>
        <begin position="255"/>
        <end position="269"/>
    </location>
</feature>
<keyword evidence="3" id="KW-1185">Reference proteome</keyword>
<accession>A0ABD3EY00</accession>
<feature type="region of interest" description="Disordered" evidence="1">
    <location>
        <begin position="131"/>
        <end position="208"/>
    </location>
</feature>
<feature type="compositionally biased region" description="Acidic residues" evidence="1">
    <location>
        <begin position="199"/>
        <end position="208"/>
    </location>
</feature>
<reference evidence="2 3" key="1">
    <citation type="submission" date="2024-09" db="EMBL/GenBank/DDBJ databases">
        <title>Genome sequencing and assembly of Phytophthora oleae, isolate VK10A, causative agent of rot of olive drupes.</title>
        <authorList>
            <person name="Conti Taguali S."/>
            <person name="Riolo M."/>
            <person name="La Spada F."/>
            <person name="Cacciola S.O."/>
            <person name="Dionisio G."/>
        </authorList>
    </citation>
    <scope>NUCLEOTIDE SEQUENCE [LARGE SCALE GENOMIC DNA]</scope>
    <source>
        <strain evidence="2 3">VK10A</strain>
    </source>
</reference>
<organism evidence="2 3">
    <name type="scientific">Phytophthora oleae</name>
    <dbReference type="NCBI Taxonomy" id="2107226"/>
    <lineage>
        <taxon>Eukaryota</taxon>
        <taxon>Sar</taxon>
        <taxon>Stramenopiles</taxon>
        <taxon>Oomycota</taxon>
        <taxon>Peronosporomycetes</taxon>
        <taxon>Peronosporales</taxon>
        <taxon>Peronosporaceae</taxon>
        <taxon>Phytophthora</taxon>
    </lineage>
</organism>
<dbReference type="Proteomes" id="UP001632037">
    <property type="component" value="Unassembled WGS sequence"/>
</dbReference>
<gene>
    <name evidence="2" type="ORF">V7S43_015703</name>
</gene>
<feature type="compositionally biased region" description="Low complexity" evidence="1">
    <location>
        <begin position="131"/>
        <end position="140"/>
    </location>
</feature>
<evidence type="ECO:0000256" key="1">
    <source>
        <dbReference type="SAM" id="MobiDB-lite"/>
    </source>
</evidence>
<protein>
    <submittedName>
        <fullName evidence="2">Uncharacterized protein</fullName>
    </submittedName>
</protein>
<proteinExistence type="predicted"/>
<comment type="caution">
    <text evidence="2">The sequence shown here is derived from an EMBL/GenBank/DDBJ whole genome shotgun (WGS) entry which is preliminary data.</text>
</comment>